<feature type="domain" description="Guanylate cyclase" evidence="22">
    <location>
        <begin position="334"/>
        <end position="461"/>
    </location>
</feature>
<dbReference type="EC" id="4.6.1.1" evidence="4 16"/>
<feature type="binding site" evidence="17">
    <location>
        <begin position="381"/>
        <end position="383"/>
    </location>
    <ligand>
        <name>ATP</name>
        <dbReference type="ChEBI" id="CHEBI:30616"/>
    </ligand>
</feature>
<dbReference type="SUPFAM" id="SSF55073">
    <property type="entry name" value="Nucleotide cyclase"/>
    <property type="match status" value="2"/>
</dbReference>
<feature type="transmembrane region" description="Helical" evidence="21">
    <location>
        <begin position="191"/>
        <end position="209"/>
    </location>
</feature>
<evidence type="ECO:0000256" key="5">
    <source>
        <dbReference type="ARBA" id="ARBA00022692"/>
    </source>
</evidence>
<evidence type="ECO:0000256" key="16">
    <source>
        <dbReference type="PIRNR" id="PIRNR039050"/>
    </source>
</evidence>
<evidence type="ECO:0000256" key="19">
    <source>
        <dbReference type="RuleBase" id="RU000405"/>
    </source>
</evidence>
<feature type="binding site" evidence="17">
    <location>
        <begin position="1010"/>
        <end position="1012"/>
    </location>
    <ligand>
        <name>ATP</name>
        <dbReference type="ChEBI" id="CHEBI:30616"/>
    </ligand>
</feature>
<sequence>MDRDRTRPHVLWTKMAVASGGGGGGGGGGASDSSDSAGGGANNNKETTWEYVEAKTPAHTVTTVDCCTSCYYFCWYQHVHRNDIDSLYQRYFLHLNRRSLTALLGVMAALCALGALLDLALSQRPSHPPPAARSAAFGALLVFYLALVYTTLQTSFRQVHLLVCSYLVLGSFVVLVSLVSLLDPGAAERAIVSDLWCALFLVYVSYALVPVRMRDSVVAGVLLAGSYLACNLALHADTLHWKRVTCNVILLVAVNTIGMFSHYPSKAAQRQAFLETRQCIESRLSIQRENQKQEQLLLSVLPRHVAMEMKADIAKKPQDSMFHKIYIHRHENVSILFADICGFTSLASQCTAEEVVRMLNELFARFDKLAAENHCLRIKILGDCYYCVSGLPDPRPDHAQCCVEMGLDMIEAIALVRDVTGVNVNMRVGIHTGRVHCGVLGLKKWQFDVWSNDVTLANYMEAGGIPGSVHITKETLQFLGDDYEVVPGEGGQRHPYLRDHNIETYIIIPNDKKRMAPPENNTSAALHGVAKEIRIMGHANARRHLNMGTKGYVVSEKKNSQEEVNDYLSHAIDAHSIEQLRAEHCKKLTLTFHKADVEEKYMKEPDPMLGIYIVCAEVVLVFIFIIHMIILDLSWIRVFIQIGGIALIIMVICIILCLHLELFTAVIPSKCYKISEKLTGNRLHSQVISIVILIIVYVCCMTSAIMPESEDVASCWYYDDNFTMIANVTCMQENYVNVPEYLTLCLALVLLACAAVLVLTTVEKMVLLLLFTLPFCALSFTWDDSLWNFVPGATDVLYLKTVVVLVLCLYIAVLVIHGFQTEATSRLDFLWKLQAMEEKEDMEDLQAYNRKLLGNILPAHVAEYFLCSDHRHEDLYHEQCDSVGIMFASIPNFSEFYMELEANNEGVECLRLLNEIIADFDELLSEEQFKCIEKIKTTGYTYMAASGLTMAQEDIANNVHIVALAEYALRMQEQLHHVNEHSFNHFKIRIGLNVGPVVAGVIGAKKPHYDIWGNAVNVASRMDSTGEVEKIQVTQEVYSILEPLGYPLECRGYITVKGKGDMLTYFLTGRRKPAVESANNRL</sequence>
<feature type="transmembrane region" description="Helical" evidence="21">
    <location>
        <begin position="687"/>
        <end position="706"/>
    </location>
</feature>
<feature type="transmembrane region" description="Helical" evidence="21">
    <location>
        <begin position="609"/>
        <end position="630"/>
    </location>
</feature>
<evidence type="ECO:0000256" key="9">
    <source>
        <dbReference type="ARBA" id="ARBA00022840"/>
    </source>
</evidence>
<evidence type="ECO:0000256" key="13">
    <source>
        <dbReference type="ARBA" id="ARBA00023136"/>
    </source>
</evidence>
<dbReference type="EMBL" id="GFPF01005792">
    <property type="protein sequence ID" value="MAA16938.1"/>
    <property type="molecule type" value="Transcribed_RNA"/>
</dbReference>
<feature type="binding site" evidence="18">
    <location>
        <position position="383"/>
    </location>
    <ligand>
        <name>Mg(2+)</name>
        <dbReference type="ChEBI" id="CHEBI:18420"/>
        <label>1</label>
        <note>catalytic</note>
    </ligand>
</feature>
<protein>
    <recommendedName>
        <fullName evidence="4 16">adenylate cyclase</fullName>
        <ecNumber evidence="4 16">4.6.1.1</ecNumber>
    </recommendedName>
</protein>
<feature type="transmembrane region" description="Helical" evidence="21">
    <location>
        <begin position="240"/>
        <end position="260"/>
    </location>
</feature>
<proteinExistence type="inferred from homology"/>
<evidence type="ECO:0000256" key="10">
    <source>
        <dbReference type="ARBA" id="ARBA00022842"/>
    </source>
</evidence>
<dbReference type="InterPro" id="IPR030672">
    <property type="entry name" value="Adcy"/>
</dbReference>
<comment type="catalytic activity">
    <reaction evidence="1 16">
        <text>ATP = 3',5'-cyclic AMP + diphosphate</text>
        <dbReference type="Rhea" id="RHEA:15389"/>
        <dbReference type="ChEBI" id="CHEBI:30616"/>
        <dbReference type="ChEBI" id="CHEBI:33019"/>
        <dbReference type="ChEBI" id="CHEBI:58165"/>
        <dbReference type="EC" id="4.6.1.1"/>
    </reaction>
</comment>
<dbReference type="GO" id="GO:0046872">
    <property type="term" value="F:metal ion binding"/>
    <property type="evidence" value="ECO:0007669"/>
    <property type="project" value="UniProtKB-KW"/>
</dbReference>
<feature type="binding site" evidence="17">
    <location>
        <begin position="339"/>
        <end position="344"/>
    </location>
    <ligand>
        <name>ATP</name>
        <dbReference type="ChEBI" id="CHEBI:30616"/>
    </ligand>
</feature>
<feature type="transmembrane region" description="Helical" evidence="21">
    <location>
        <begin position="134"/>
        <end position="152"/>
    </location>
</feature>
<evidence type="ECO:0000256" key="15">
    <source>
        <dbReference type="ARBA" id="ARBA00023239"/>
    </source>
</evidence>
<evidence type="ECO:0000259" key="22">
    <source>
        <dbReference type="PROSITE" id="PS50125"/>
    </source>
</evidence>
<comment type="function">
    <text evidence="16">Catalyzes the formation of the signaling molecule cAMP in response to G-protein signaling.</text>
</comment>
<keyword evidence="8 16" id="KW-0547">Nucleotide-binding</keyword>
<keyword evidence="18" id="KW-0464">Manganese</keyword>
<dbReference type="GO" id="GO:0005524">
    <property type="term" value="F:ATP binding"/>
    <property type="evidence" value="ECO:0007669"/>
    <property type="project" value="UniProtKB-UniRule"/>
</dbReference>
<feature type="binding site" evidence="18">
    <location>
        <position position="339"/>
    </location>
    <ligand>
        <name>Mg(2+)</name>
        <dbReference type="ChEBI" id="CHEBI:18420"/>
        <label>2</label>
        <note>catalytic</note>
    </ligand>
</feature>
<dbReference type="PANTHER" id="PTHR45627">
    <property type="entry name" value="ADENYLATE CYCLASE TYPE 1"/>
    <property type="match status" value="1"/>
</dbReference>
<dbReference type="GO" id="GO:0005886">
    <property type="term" value="C:plasma membrane"/>
    <property type="evidence" value="ECO:0007669"/>
    <property type="project" value="InterPro"/>
</dbReference>
<dbReference type="Pfam" id="PF00211">
    <property type="entry name" value="Guanylate_cyc"/>
    <property type="match status" value="2"/>
</dbReference>
<dbReference type="GO" id="GO:0006171">
    <property type="term" value="P:cAMP biosynthetic process"/>
    <property type="evidence" value="ECO:0007669"/>
    <property type="project" value="UniProtKB-KW"/>
</dbReference>
<keyword evidence="12 16" id="KW-0115">cAMP biosynthesis</keyword>
<comment type="cofactor">
    <cofactor evidence="18">
        <name>Mg(2+)</name>
        <dbReference type="ChEBI" id="CHEBI:18420"/>
    </cofactor>
    <cofactor evidence="18">
        <name>Mn(2+)</name>
        <dbReference type="ChEBI" id="CHEBI:29035"/>
    </cofactor>
    <text evidence="18">Binds 2 magnesium ions per subunit. Is also active with manganese (in vitro).</text>
</comment>
<dbReference type="InterPro" id="IPR001054">
    <property type="entry name" value="A/G_cyclase"/>
</dbReference>
<keyword evidence="14" id="KW-0325">Glycoprotein</keyword>
<feature type="transmembrane region" description="Helical" evidence="21">
    <location>
        <begin position="159"/>
        <end position="179"/>
    </location>
</feature>
<feature type="binding site" evidence="17">
    <location>
        <position position="1057"/>
    </location>
    <ligand>
        <name>ATP</name>
        <dbReference type="ChEBI" id="CHEBI:30616"/>
    </ligand>
</feature>
<keyword evidence="9 16" id="KW-0067">ATP-binding</keyword>
<comment type="subcellular location">
    <subcellularLocation>
        <location evidence="3">Membrane</location>
        <topology evidence="3">Multi-pass membrane protein</topology>
    </subcellularLocation>
</comment>
<evidence type="ECO:0000313" key="23">
    <source>
        <dbReference type="EMBL" id="MAA16938.1"/>
    </source>
</evidence>
<evidence type="ECO:0000256" key="8">
    <source>
        <dbReference type="ARBA" id="ARBA00022741"/>
    </source>
</evidence>
<dbReference type="GO" id="GO:0004016">
    <property type="term" value="F:adenylate cyclase activity"/>
    <property type="evidence" value="ECO:0007669"/>
    <property type="project" value="UniProtKB-EC"/>
</dbReference>
<feature type="binding site" evidence="17">
    <location>
        <position position="936"/>
    </location>
    <ligand>
        <name>ATP</name>
        <dbReference type="ChEBI" id="CHEBI:30616"/>
    </ligand>
</feature>
<keyword evidence="11 21" id="KW-1133">Transmembrane helix</keyword>
<dbReference type="SMART" id="SM00044">
    <property type="entry name" value="CYCc"/>
    <property type="match status" value="2"/>
</dbReference>
<dbReference type="InterPro" id="IPR009398">
    <property type="entry name" value="Adcy_conserved_dom"/>
</dbReference>
<comment type="similarity">
    <text evidence="16 19">Belongs to the adenylyl cyclase class-4/guanylyl cyclase family.</text>
</comment>
<keyword evidence="7" id="KW-0677">Repeat</keyword>
<dbReference type="PROSITE" id="PS50125">
    <property type="entry name" value="GUANYLATE_CYCLASE_2"/>
    <property type="match status" value="2"/>
</dbReference>
<evidence type="ECO:0000256" key="17">
    <source>
        <dbReference type="PIRSR" id="PIRSR039050-50"/>
    </source>
</evidence>
<accession>A0A224YGX1</accession>
<dbReference type="InterPro" id="IPR029787">
    <property type="entry name" value="Nucleotide_cyclase"/>
</dbReference>
<evidence type="ECO:0000256" key="20">
    <source>
        <dbReference type="SAM" id="MobiDB-lite"/>
    </source>
</evidence>
<feature type="transmembrane region" description="Helical" evidence="21">
    <location>
        <begin position="766"/>
        <end position="782"/>
    </location>
</feature>
<feature type="binding site" evidence="17">
    <location>
        <position position="427"/>
    </location>
    <ligand>
        <name>ATP</name>
        <dbReference type="ChEBI" id="CHEBI:30616"/>
    </ligand>
</feature>
<dbReference type="FunFam" id="3.30.70.1230:FF:000001">
    <property type="entry name" value="Adenylate cyclase"/>
    <property type="match status" value="1"/>
</dbReference>
<evidence type="ECO:0000256" key="18">
    <source>
        <dbReference type="PIRSR" id="PIRSR039050-51"/>
    </source>
</evidence>
<keyword evidence="10 16" id="KW-0460">Magnesium</keyword>
<dbReference type="PIRSF" id="PIRSF039050">
    <property type="entry name" value="Ade_cyc"/>
    <property type="match status" value="1"/>
</dbReference>
<dbReference type="Pfam" id="PF06327">
    <property type="entry name" value="Adcy_cons_dom"/>
    <property type="match status" value="1"/>
</dbReference>
<evidence type="ECO:0000256" key="12">
    <source>
        <dbReference type="ARBA" id="ARBA00022998"/>
    </source>
</evidence>
<feature type="transmembrane region" description="Helical" evidence="21">
    <location>
        <begin position="100"/>
        <end position="122"/>
    </location>
</feature>
<feature type="binding site" evidence="18">
    <location>
        <position position="340"/>
    </location>
    <ligand>
        <name>Mg(2+)</name>
        <dbReference type="ChEBI" id="CHEBI:18420"/>
        <label>2</label>
        <note>catalytic</note>
    </ligand>
</feature>
<evidence type="ECO:0000256" key="21">
    <source>
        <dbReference type="SAM" id="Phobius"/>
    </source>
</evidence>
<dbReference type="FunFam" id="3.30.70.1230:FF:000002">
    <property type="entry name" value="Adenylate cyclase"/>
    <property type="match status" value="1"/>
</dbReference>
<feature type="region of interest" description="Disordered" evidence="20">
    <location>
        <begin position="17"/>
        <end position="42"/>
    </location>
</feature>
<dbReference type="PANTHER" id="PTHR45627:SF16">
    <property type="entry name" value="ADENYLATE CYCLASE"/>
    <property type="match status" value="1"/>
</dbReference>
<evidence type="ECO:0000256" key="2">
    <source>
        <dbReference type="ARBA" id="ARBA00001936"/>
    </source>
</evidence>
<dbReference type="GO" id="GO:0035556">
    <property type="term" value="P:intracellular signal transduction"/>
    <property type="evidence" value="ECO:0007669"/>
    <property type="project" value="InterPro"/>
</dbReference>
<feature type="transmembrane region" description="Helical" evidence="21">
    <location>
        <begin position="216"/>
        <end position="234"/>
    </location>
</feature>
<organism evidence="23">
    <name type="scientific">Rhipicephalus zambeziensis</name>
    <dbReference type="NCBI Taxonomy" id="60191"/>
    <lineage>
        <taxon>Eukaryota</taxon>
        <taxon>Metazoa</taxon>
        <taxon>Ecdysozoa</taxon>
        <taxon>Arthropoda</taxon>
        <taxon>Chelicerata</taxon>
        <taxon>Arachnida</taxon>
        <taxon>Acari</taxon>
        <taxon>Parasitiformes</taxon>
        <taxon>Ixodida</taxon>
        <taxon>Ixodoidea</taxon>
        <taxon>Ixodidae</taxon>
        <taxon>Rhipicephalinae</taxon>
        <taxon>Rhipicephalus</taxon>
        <taxon>Rhipicephalus</taxon>
    </lineage>
</organism>
<keyword evidence="15 16" id="KW-0456">Lyase</keyword>
<feature type="transmembrane region" description="Helical" evidence="21">
    <location>
        <begin position="642"/>
        <end position="667"/>
    </location>
</feature>
<evidence type="ECO:0000256" key="7">
    <source>
        <dbReference type="ARBA" id="ARBA00022737"/>
    </source>
</evidence>
<reference evidence="23" key="1">
    <citation type="journal article" date="2017" name="Parasit. Vectors">
        <title>Sialotranscriptomics of Rhipicephalus zambeziensis reveals intricate expression profiles of secretory proteins and suggests tight temporal transcriptional regulation during blood-feeding.</title>
        <authorList>
            <person name="de Castro M.H."/>
            <person name="de Klerk D."/>
            <person name="Pienaar R."/>
            <person name="Rees D.J.G."/>
            <person name="Mans B.J."/>
        </authorList>
    </citation>
    <scope>NUCLEOTIDE SEQUENCE</scope>
    <source>
        <tissue evidence="23">Salivary glands</tissue>
    </source>
</reference>
<name>A0A224YGX1_9ACAR</name>
<dbReference type="Pfam" id="PF16214">
    <property type="entry name" value="AC_N"/>
    <property type="match status" value="1"/>
</dbReference>
<feature type="transmembrane region" description="Helical" evidence="21">
    <location>
        <begin position="741"/>
        <end position="759"/>
    </location>
</feature>
<comment type="cofactor">
    <cofactor evidence="2">
        <name>Mn(2+)</name>
        <dbReference type="ChEBI" id="CHEBI:29035"/>
    </cofactor>
</comment>
<feature type="transmembrane region" description="Helical" evidence="21">
    <location>
        <begin position="797"/>
        <end position="819"/>
    </location>
</feature>
<dbReference type="AlphaFoldDB" id="A0A224YGX1"/>
<dbReference type="Gene3D" id="3.30.70.1230">
    <property type="entry name" value="Nucleotide cyclase"/>
    <property type="match status" value="2"/>
</dbReference>
<evidence type="ECO:0000256" key="1">
    <source>
        <dbReference type="ARBA" id="ARBA00001593"/>
    </source>
</evidence>
<keyword evidence="6 16" id="KW-0479">Metal-binding</keyword>
<dbReference type="GO" id="GO:0007189">
    <property type="term" value="P:adenylate cyclase-activating G protein-coupled receptor signaling pathway"/>
    <property type="evidence" value="ECO:0007669"/>
    <property type="project" value="TreeGrafter"/>
</dbReference>
<evidence type="ECO:0000256" key="14">
    <source>
        <dbReference type="ARBA" id="ARBA00023180"/>
    </source>
</evidence>
<dbReference type="InterPro" id="IPR018297">
    <property type="entry name" value="A/G_cyclase_CS"/>
</dbReference>
<feature type="binding site" evidence="18">
    <location>
        <position position="383"/>
    </location>
    <ligand>
        <name>Mg(2+)</name>
        <dbReference type="ChEBI" id="CHEBI:18420"/>
        <label>2</label>
        <note>catalytic</note>
    </ligand>
</feature>
<feature type="domain" description="Guanylate cyclase" evidence="22">
    <location>
        <begin position="884"/>
        <end position="1023"/>
    </location>
</feature>
<dbReference type="CDD" id="cd07302">
    <property type="entry name" value="CHD"/>
    <property type="match status" value="2"/>
</dbReference>
<feature type="binding site" evidence="17">
    <location>
        <begin position="1017"/>
        <end position="1021"/>
    </location>
    <ligand>
        <name>ATP</name>
        <dbReference type="ChEBI" id="CHEBI:30616"/>
    </ligand>
</feature>
<feature type="binding site" evidence="18">
    <location>
        <position position="339"/>
    </location>
    <ligand>
        <name>Mg(2+)</name>
        <dbReference type="ChEBI" id="CHEBI:18420"/>
        <label>1</label>
        <note>catalytic</note>
    </ligand>
</feature>
<evidence type="ECO:0000256" key="6">
    <source>
        <dbReference type="ARBA" id="ARBA00022723"/>
    </source>
</evidence>
<evidence type="ECO:0000256" key="11">
    <source>
        <dbReference type="ARBA" id="ARBA00022989"/>
    </source>
</evidence>
<feature type="compositionally biased region" description="Gly residues" evidence="20">
    <location>
        <begin position="19"/>
        <end position="30"/>
    </location>
</feature>
<keyword evidence="13 16" id="KW-0472">Membrane</keyword>
<evidence type="ECO:0000256" key="4">
    <source>
        <dbReference type="ARBA" id="ARBA00012201"/>
    </source>
</evidence>
<dbReference type="InterPro" id="IPR032628">
    <property type="entry name" value="AC_N"/>
</dbReference>
<dbReference type="PROSITE" id="PS00452">
    <property type="entry name" value="GUANYLATE_CYCLASE_1"/>
    <property type="match status" value="2"/>
</dbReference>
<evidence type="ECO:0000256" key="3">
    <source>
        <dbReference type="ARBA" id="ARBA00004141"/>
    </source>
</evidence>
<keyword evidence="5 21" id="KW-0812">Transmembrane</keyword>